<proteinExistence type="predicted"/>
<evidence type="ECO:0000256" key="1">
    <source>
        <dbReference type="SAM" id="Coils"/>
    </source>
</evidence>
<name>B6AAH6_CRYMR</name>
<feature type="coiled-coil region" evidence="1">
    <location>
        <begin position="247"/>
        <end position="306"/>
    </location>
</feature>
<evidence type="ECO:0000313" key="3">
    <source>
        <dbReference type="Proteomes" id="UP000001460"/>
    </source>
</evidence>
<dbReference type="Proteomes" id="UP000001460">
    <property type="component" value="Unassembled WGS sequence"/>
</dbReference>
<evidence type="ECO:0000313" key="2">
    <source>
        <dbReference type="EMBL" id="EEA05217.1"/>
    </source>
</evidence>
<feature type="coiled-coil region" evidence="1">
    <location>
        <begin position="332"/>
        <end position="484"/>
    </location>
</feature>
<accession>B6AAH6</accession>
<dbReference type="AlphaFoldDB" id="B6AAH6"/>
<reference evidence="2" key="1">
    <citation type="submission" date="2008-06" db="EMBL/GenBank/DDBJ databases">
        <authorList>
            <person name="Lorenzi H."/>
            <person name="Inman J."/>
            <person name="Miller J."/>
            <person name="Schobel S."/>
            <person name="Amedeo P."/>
            <person name="Caler E.V."/>
            <person name="da Silva J."/>
        </authorList>
    </citation>
    <scope>NUCLEOTIDE SEQUENCE [LARGE SCALE GENOMIC DNA]</scope>
    <source>
        <strain evidence="2">RN66</strain>
    </source>
</reference>
<keyword evidence="3" id="KW-1185">Reference proteome</keyword>
<dbReference type="VEuPathDB" id="CryptoDB:CMU_042910"/>
<dbReference type="RefSeq" id="XP_002139566.1">
    <property type="nucleotide sequence ID" value="XM_002139530.1"/>
</dbReference>
<protein>
    <submittedName>
        <fullName evidence="2">Uncharacterized protein</fullName>
    </submittedName>
</protein>
<dbReference type="EMBL" id="DS989726">
    <property type="protein sequence ID" value="EEA05217.1"/>
    <property type="molecule type" value="Genomic_DNA"/>
</dbReference>
<dbReference type="GeneID" id="6994418"/>
<gene>
    <name evidence="2" type="ORF">CMU_042910</name>
</gene>
<dbReference type="OrthoDB" id="343795at2759"/>
<keyword evidence="1" id="KW-0175">Coiled coil</keyword>
<sequence>MENQGIQQLDFISTKRKTRKALRPEFADTKYDIEETNQLYNTNGIYNENIETFEIDNKNNHHHKDKDNHINNNTDNEYIDNNIPKSIIKICNLNNNISNSNNINTNINIEEKDCTKSINLHHNINDILLNQEELCNINEGSPCPFLVGSSSEASYERSCTIYPTISHIEFNSDNEIDIDISSLISSLPTSISNLQYSGGINELQIWLGEVIDRCERFGLVIQNRLEAIENEKKIKYDTSQNQNLTKYNELILRKEYLLSELQSIENEIKTEEKLLKDQENEFNIQEEKLNEETNNLKNELTDLTKLICWLEEILQLRFIPILRFQHELLLENTREEKILLRLRNEIIKIENEEINLREKLQEIKKQSINKKDNIELLEEQVKLAQNSKSEKLQKANFKEASLITQTIMSLNNQILQAEEEFRRILYNEKEIDERLERIKKLLNDETSRYEDTQNNFIISRDNRKKDMTRNLQELSKQLKDSNINLSHSTSEFIKDISETVINRMNSAILIEEAHQEYDKMEVREGSNH</sequence>
<organism evidence="2 3">
    <name type="scientific">Cryptosporidium muris (strain RN66)</name>
    <dbReference type="NCBI Taxonomy" id="441375"/>
    <lineage>
        <taxon>Eukaryota</taxon>
        <taxon>Sar</taxon>
        <taxon>Alveolata</taxon>
        <taxon>Apicomplexa</taxon>
        <taxon>Conoidasida</taxon>
        <taxon>Coccidia</taxon>
        <taxon>Eucoccidiorida</taxon>
        <taxon>Eimeriorina</taxon>
        <taxon>Cryptosporidiidae</taxon>
        <taxon>Cryptosporidium</taxon>
    </lineage>
</organism>